<feature type="coiled-coil region" evidence="1">
    <location>
        <begin position="639"/>
        <end position="670"/>
    </location>
</feature>
<keyword evidence="2" id="KW-1133">Transmembrane helix</keyword>
<keyword evidence="4" id="KW-1185">Reference proteome</keyword>
<keyword evidence="2" id="KW-0472">Membrane</keyword>
<keyword evidence="2" id="KW-0812">Transmembrane</keyword>
<feature type="transmembrane region" description="Helical" evidence="2">
    <location>
        <begin position="588"/>
        <end position="606"/>
    </location>
</feature>
<evidence type="ECO:0000313" key="3">
    <source>
        <dbReference type="EMBL" id="ARM71103.1"/>
    </source>
</evidence>
<dbReference type="EMBL" id="KY612839">
    <property type="protein sequence ID" value="ARM71103.1"/>
    <property type="molecule type" value="Genomic_DNA"/>
</dbReference>
<evidence type="ECO:0000256" key="2">
    <source>
        <dbReference type="SAM" id="Phobius"/>
    </source>
</evidence>
<dbReference type="Proteomes" id="UP000225564">
    <property type="component" value="Segment"/>
</dbReference>
<accession>A0A1W6JUY4</accession>
<evidence type="ECO:0000313" key="4">
    <source>
        <dbReference type="Proteomes" id="UP000225564"/>
    </source>
</evidence>
<feature type="transmembrane region" description="Helical" evidence="2">
    <location>
        <begin position="556"/>
        <end position="576"/>
    </location>
</feature>
<protein>
    <submittedName>
        <fullName evidence="3">Uncharacterized protein</fullName>
    </submittedName>
</protein>
<name>A0A1W6JUY4_9CAUD</name>
<keyword evidence="1" id="KW-0175">Coiled coil</keyword>
<organism evidence="3 4">
    <name type="scientific">Vibrio phage pVco-5</name>
    <dbReference type="NCBI Taxonomy" id="1965485"/>
    <lineage>
        <taxon>Viruses</taxon>
        <taxon>Duplodnaviria</taxon>
        <taxon>Heunggongvirae</taxon>
        <taxon>Uroviricota</taxon>
        <taxon>Caudoviricetes</taxon>
        <taxon>Schitoviridae</taxon>
        <taxon>Vicoquintavirus</taxon>
        <taxon>Vicoquintavirus Pvco5</taxon>
    </lineage>
</organism>
<proteinExistence type="predicted"/>
<feature type="transmembrane region" description="Helical" evidence="2">
    <location>
        <begin position="526"/>
        <end position="549"/>
    </location>
</feature>
<evidence type="ECO:0000256" key="1">
    <source>
        <dbReference type="SAM" id="Coils"/>
    </source>
</evidence>
<sequence>MGVFDERRTFIASSTQTLIEDTPDYIKQSLLNSIIAGRDIVPDILDSTLNCFAVKDIKPMYEYAKYKYTNGLPEGSKGWYPAPDDAIARAIAAENPWMVQGGRRIKIMFSALGPPNAHFIGLQCLVQDPYFTGWDQRYYPWPEIFTYPYRGKPSPMTYDTTKLNFRGVPIYVTAYRYRTTNGGYRYLKYYNFKEPIIPTGTYYNVEYEIINSNGTKYTDRNWPTGRRYWTYYPGRKRFPELNLESDSGKVPDGTYFFPVVPLRVNKVSYTDPSRRNTSLYQTSKKLLSYMDVDIEELHEGVNRNPSIGDVNHAYVIFGIDINTKSNAGIDYLFEYFQDEYARASTREQAYMAWYNGARYSHPPYNAVNISDATYKVTVVFSYITITDTNGVIGNVGDTTIRKSIFTSQPHTSFVPGAKNVQYEDHRNVLYLRKQTSPTTYRTIAVHGLCMANNIHGSGQSWWTNLWGAVNLNGGDQANAPLVIPLNVGIAYENISTRDANTLYYESIKIVFNAFQVVKLKWYETSFFQFVTQVVLIAFSAMSGGMASLISSLQAAAAAGVVSLAVFIGKMVITSILAEALFTFAAEELGLEGALAITAAMIIYGMTGQKGLFNLPFADDMLFIGSGLQQAGQAYMGTQIADIQAQMEEVAAEQEQQQAELAKINEDLQMTSQLDPLGLFTQVGMSPLDTPDSFIQRSIMPNPGIYSISAVSNFVENSLMLPQRM</sequence>
<gene>
    <name evidence="3" type="ORF">pVco5_114</name>
</gene>
<reference evidence="3 4" key="1">
    <citation type="submission" date="2017-02" db="EMBL/GenBank/DDBJ databases">
        <title>Comeplete genome sequence of Bacteriophage pVco-5, that infects Vibrio corallilyticus.</title>
        <authorList>
            <person name="Kim H.J."/>
            <person name="Park S.C."/>
        </authorList>
    </citation>
    <scope>NUCLEOTIDE SEQUENCE [LARGE SCALE GENOMIC DNA]</scope>
</reference>